<sequence length="76" mass="8183">MISIHVSVAAIAIAGAGASVGAALIDAKKKRRTQRTRTLATLFPQTQECSQRVSQAFQIEEASREDGDPSFTFSRC</sequence>
<protein>
    <submittedName>
        <fullName evidence="2">Uncharacterized protein</fullName>
    </submittedName>
</protein>
<comment type="caution">
    <text evidence="2">The sequence shown here is derived from an EMBL/GenBank/DDBJ whole genome shotgun (WGS) entry which is preliminary data.</text>
</comment>
<evidence type="ECO:0000313" key="2">
    <source>
        <dbReference type="EMBL" id="KAL2733355.1"/>
    </source>
</evidence>
<feature type="transmembrane region" description="Helical" evidence="1">
    <location>
        <begin position="6"/>
        <end position="25"/>
    </location>
</feature>
<dbReference type="EMBL" id="JAYRBN010000074">
    <property type="protein sequence ID" value="KAL2733355.1"/>
    <property type="molecule type" value="Genomic_DNA"/>
</dbReference>
<keyword evidence="1" id="KW-1133">Transmembrane helix</keyword>
<gene>
    <name evidence="2" type="ORF">V1477_014323</name>
</gene>
<evidence type="ECO:0000256" key="1">
    <source>
        <dbReference type="SAM" id="Phobius"/>
    </source>
</evidence>
<keyword evidence="1" id="KW-0472">Membrane</keyword>
<accession>A0ABD2BKP8</accession>
<name>A0ABD2BKP8_VESMC</name>
<proteinExistence type="predicted"/>
<dbReference type="AlphaFoldDB" id="A0ABD2BKP8"/>
<keyword evidence="1" id="KW-0812">Transmembrane</keyword>
<keyword evidence="3" id="KW-1185">Reference proteome</keyword>
<dbReference type="Proteomes" id="UP001607303">
    <property type="component" value="Unassembled WGS sequence"/>
</dbReference>
<organism evidence="2 3">
    <name type="scientific">Vespula maculifrons</name>
    <name type="common">Eastern yellow jacket</name>
    <name type="synonym">Wasp</name>
    <dbReference type="NCBI Taxonomy" id="7453"/>
    <lineage>
        <taxon>Eukaryota</taxon>
        <taxon>Metazoa</taxon>
        <taxon>Ecdysozoa</taxon>
        <taxon>Arthropoda</taxon>
        <taxon>Hexapoda</taxon>
        <taxon>Insecta</taxon>
        <taxon>Pterygota</taxon>
        <taxon>Neoptera</taxon>
        <taxon>Endopterygota</taxon>
        <taxon>Hymenoptera</taxon>
        <taxon>Apocrita</taxon>
        <taxon>Aculeata</taxon>
        <taxon>Vespoidea</taxon>
        <taxon>Vespidae</taxon>
        <taxon>Vespinae</taxon>
        <taxon>Vespula</taxon>
    </lineage>
</organism>
<reference evidence="2 3" key="1">
    <citation type="journal article" date="2024" name="Ann. Entomol. Soc. Am.">
        <title>Genomic analyses of the southern and eastern yellowjacket wasps (Hymenoptera: Vespidae) reveal evolutionary signatures of social life.</title>
        <authorList>
            <person name="Catto M.A."/>
            <person name="Caine P.B."/>
            <person name="Orr S.E."/>
            <person name="Hunt B.G."/>
            <person name="Goodisman M.A.D."/>
        </authorList>
    </citation>
    <scope>NUCLEOTIDE SEQUENCE [LARGE SCALE GENOMIC DNA]</scope>
    <source>
        <strain evidence="2">232</strain>
        <tissue evidence="2">Head and thorax</tissue>
    </source>
</reference>
<evidence type="ECO:0000313" key="3">
    <source>
        <dbReference type="Proteomes" id="UP001607303"/>
    </source>
</evidence>